<dbReference type="Gramene" id="KZN05359">
    <property type="protein sequence ID" value="KZN05359"/>
    <property type="gene ID" value="DCAR_006196"/>
</dbReference>
<evidence type="ECO:0000313" key="2">
    <source>
        <dbReference type="Proteomes" id="UP000077755"/>
    </source>
</evidence>
<gene>
    <name evidence="1" type="ORF">DCAR_0206989</name>
</gene>
<proteinExistence type="predicted"/>
<keyword evidence="2" id="KW-1185">Reference proteome</keyword>
<organism evidence="1 2">
    <name type="scientific">Daucus carota subsp. sativus</name>
    <name type="common">Carrot</name>
    <dbReference type="NCBI Taxonomy" id="79200"/>
    <lineage>
        <taxon>Eukaryota</taxon>
        <taxon>Viridiplantae</taxon>
        <taxon>Streptophyta</taxon>
        <taxon>Embryophyta</taxon>
        <taxon>Tracheophyta</taxon>
        <taxon>Spermatophyta</taxon>
        <taxon>Magnoliopsida</taxon>
        <taxon>eudicotyledons</taxon>
        <taxon>Gunneridae</taxon>
        <taxon>Pentapetalae</taxon>
        <taxon>asterids</taxon>
        <taxon>campanulids</taxon>
        <taxon>Apiales</taxon>
        <taxon>Apiaceae</taxon>
        <taxon>Apioideae</taxon>
        <taxon>Scandiceae</taxon>
        <taxon>Daucinae</taxon>
        <taxon>Daucus</taxon>
        <taxon>Daucus sect. Daucus</taxon>
    </lineage>
</organism>
<reference evidence="1" key="1">
    <citation type="journal article" date="2016" name="Nat. Genet.">
        <title>A high-quality carrot genome assembly provides new insights into carotenoid accumulation and asterid genome evolution.</title>
        <authorList>
            <person name="Iorizzo M."/>
            <person name="Ellison S."/>
            <person name="Senalik D."/>
            <person name="Zeng P."/>
            <person name="Satapoomin P."/>
            <person name="Huang J."/>
            <person name="Bowman M."/>
            <person name="Iovene M."/>
            <person name="Sanseverino W."/>
            <person name="Cavagnaro P."/>
            <person name="Yildiz M."/>
            <person name="Macko-Podgorni A."/>
            <person name="Moranska E."/>
            <person name="Grzebelus E."/>
            <person name="Grzebelus D."/>
            <person name="Ashrafi H."/>
            <person name="Zheng Z."/>
            <person name="Cheng S."/>
            <person name="Spooner D."/>
            <person name="Van Deynze A."/>
            <person name="Simon P."/>
        </authorList>
    </citation>
    <scope>NUCLEOTIDE SEQUENCE</scope>
    <source>
        <tissue evidence="1">Leaf</tissue>
    </source>
</reference>
<dbReference type="Proteomes" id="UP000077755">
    <property type="component" value="Chromosome 2"/>
</dbReference>
<evidence type="ECO:0000313" key="1">
    <source>
        <dbReference type="EMBL" id="WOG87758.1"/>
    </source>
</evidence>
<protein>
    <submittedName>
        <fullName evidence="1">Uncharacterized protein</fullName>
    </submittedName>
</protein>
<dbReference type="AlphaFoldDB" id="A0A166DKM6"/>
<dbReference type="EMBL" id="CP093344">
    <property type="protein sequence ID" value="WOG87758.1"/>
    <property type="molecule type" value="Genomic_DNA"/>
</dbReference>
<sequence length="95" mass="10954">MEKSVDVLKKRVEELEKKNRELEKSKKMAELQLAANESLMRLMKKQMEEKTAFYNNALQSFMTKDQDEANSLLQTNEKIVVSIGSKRSRTSVEAA</sequence>
<name>A0A166DKM6_DAUCS</name>
<accession>A0A166DKM6</accession>
<reference evidence="1" key="2">
    <citation type="submission" date="2022-03" db="EMBL/GenBank/DDBJ databases">
        <title>Draft title - Genomic analysis of global carrot germplasm unveils the trajectory of domestication and the origin of high carotenoid orange carrot.</title>
        <authorList>
            <person name="Iorizzo M."/>
            <person name="Ellison S."/>
            <person name="Senalik D."/>
            <person name="Macko-Podgorni A."/>
            <person name="Grzebelus D."/>
            <person name="Bostan H."/>
            <person name="Rolling W."/>
            <person name="Curaba J."/>
            <person name="Simon P."/>
        </authorList>
    </citation>
    <scope>NUCLEOTIDE SEQUENCE</scope>
    <source>
        <tissue evidence="1">Leaf</tissue>
    </source>
</reference>